<name>A0ABV6MIK1_9PSEU</name>
<evidence type="ECO:0000256" key="3">
    <source>
        <dbReference type="ARBA" id="ARBA00022827"/>
    </source>
</evidence>
<evidence type="ECO:0000313" key="5">
    <source>
        <dbReference type="EMBL" id="MFC0540115.1"/>
    </source>
</evidence>
<dbReference type="PANTHER" id="PTHR43004:SF19">
    <property type="entry name" value="BINDING MONOOXYGENASE, PUTATIVE (JCVI)-RELATED"/>
    <property type="match status" value="1"/>
</dbReference>
<protein>
    <submittedName>
        <fullName evidence="5">FAD-dependent monooxygenase</fullName>
    </submittedName>
</protein>
<accession>A0ABV6MIK1</accession>
<dbReference type="Gene3D" id="3.50.50.60">
    <property type="entry name" value="FAD/NAD(P)-binding domain"/>
    <property type="match status" value="1"/>
</dbReference>
<reference evidence="5 6" key="1">
    <citation type="submission" date="2024-09" db="EMBL/GenBank/DDBJ databases">
        <authorList>
            <person name="Sun Q."/>
            <person name="Mori K."/>
        </authorList>
    </citation>
    <scope>NUCLEOTIDE SEQUENCE [LARGE SCALE GENOMIC DNA]</scope>
    <source>
        <strain evidence="5 6">TBRC 1432</strain>
    </source>
</reference>
<comment type="cofactor">
    <cofactor evidence="1">
        <name>FAD</name>
        <dbReference type="ChEBI" id="CHEBI:57692"/>
    </cofactor>
</comment>
<dbReference type="GO" id="GO:0004497">
    <property type="term" value="F:monooxygenase activity"/>
    <property type="evidence" value="ECO:0007669"/>
    <property type="project" value="UniProtKB-KW"/>
</dbReference>
<evidence type="ECO:0000313" key="6">
    <source>
        <dbReference type="Proteomes" id="UP001589810"/>
    </source>
</evidence>
<dbReference type="Gene3D" id="3.30.70.2450">
    <property type="match status" value="1"/>
</dbReference>
<dbReference type="PANTHER" id="PTHR43004">
    <property type="entry name" value="TRK SYSTEM POTASSIUM UPTAKE PROTEIN"/>
    <property type="match status" value="1"/>
</dbReference>
<dbReference type="SUPFAM" id="SSF51905">
    <property type="entry name" value="FAD/NAD(P)-binding domain"/>
    <property type="match status" value="1"/>
</dbReference>
<dbReference type="InterPro" id="IPR002938">
    <property type="entry name" value="FAD-bd"/>
</dbReference>
<dbReference type="RefSeq" id="WP_273938879.1">
    <property type="nucleotide sequence ID" value="NZ_CP097263.1"/>
</dbReference>
<keyword evidence="5" id="KW-0503">Monooxygenase</keyword>
<dbReference type="EMBL" id="JBHLUD010000001">
    <property type="protein sequence ID" value="MFC0540115.1"/>
    <property type="molecule type" value="Genomic_DNA"/>
</dbReference>
<dbReference type="Proteomes" id="UP001589810">
    <property type="component" value="Unassembled WGS sequence"/>
</dbReference>
<dbReference type="Pfam" id="PF01494">
    <property type="entry name" value="FAD_binding_3"/>
    <property type="match status" value="1"/>
</dbReference>
<comment type="caution">
    <text evidence="5">The sequence shown here is derived from an EMBL/GenBank/DDBJ whole genome shotgun (WGS) entry which is preliminary data.</text>
</comment>
<keyword evidence="5" id="KW-0560">Oxidoreductase</keyword>
<keyword evidence="6" id="KW-1185">Reference proteome</keyword>
<evidence type="ECO:0000256" key="2">
    <source>
        <dbReference type="ARBA" id="ARBA00022630"/>
    </source>
</evidence>
<gene>
    <name evidence="5" type="ORF">ACFFH7_01415</name>
</gene>
<organism evidence="5 6">
    <name type="scientific">Kutzneria chonburiensis</name>
    <dbReference type="NCBI Taxonomy" id="1483604"/>
    <lineage>
        <taxon>Bacteria</taxon>
        <taxon>Bacillati</taxon>
        <taxon>Actinomycetota</taxon>
        <taxon>Actinomycetes</taxon>
        <taxon>Pseudonocardiales</taxon>
        <taxon>Pseudonocardiaceae</taxon>
        <taxon>Kutzneria</taxon>
    </lineage>
</organism>
<dbReference type="InterPro" id="IPR050641">
    <property type="entry name" value="RIFMO-like"/>
</dbReference>
<keyword evidence="3" id="KW-0274">FAD</keyword>
<dbReference type="NCBIfam" id="NF004832">
    <property type="entry name" value="PRK06184.1"/>
    <property type="match status" value="1"/>
</dbReference>
<feature type="domain" description="FAD-binding" evidence="4">
    <location>
        <begin position="2"/>
        <end position="322"/>
    </location>
</feature>
<evidence type="ECO:0000259" key="4">
    <source>
        <dbReference type="Pfam" id="PF01494"/>
    </source>
</evidence>
<dbReference type="PRINTS" id="PR00420">
    <property type="entry name" value="RNGMNOXGNASE"/>
</dbReference>
<proteinExistence type="predicted"/>
<evidence type="ECO:0000256" key="1">
    <source>
        <dbReference type="ARBA" id="ARBA00001974"/>
    </source>
</evidence>
<keyword evidence="2" id="KW-0285">Flavoprotein</keyword>
<sequence>MDTEILIIGAGPTGLTLAVDLARRGVAHRIVDRDTEFAGSRGKGIQPRTLEVFADLGVIDAAQEHGGPYPPMRGYQDGQVAWERDMAPTVSARPDVPYPNPLMLPQWRTAAILRARLEELGGRVESGIEFQGFTQDPSGVTAVLDGQPVRARYLVGADGGRSAVRKATGVSFAGETLEQHRLQIADVRVSGLDRDHWHIWSNAEGPVLALCPMAGTDTFQLTTPRFDCDDLAGLVKSVSGFTLTDVGWSSQWRANVRMVDRYRIGRVFLAGDAAHVHTPAGGQGLNTGVQDAYNLGWKLASGSSELLDSYEAERLPIAADVLGISQQLFNRGLGRAAAMDRSDPVLRQLGLHYRDSKLSVDTRVSPGSLRAGDRAPDGFAGPLRIHDALRGPQFTVLTFGVSYPGAIPVTDAPAYDLSDAFVVVRPDGYIGLITTEASDVPQYLSRWQPPF</sequence>
<dbReference type="InterPro" id="IPR036188">
    <property type="entry name" value="FAD/NAD-bd_sf"/>
</dbReference>